<comment type="caution">
    <text evidence="4">The sequence shown here is derived from an EMBL/GenBank/DDBJ whole genome shotgun (WGS) entry which is preliminary data.</text>
</comment>
<feature type="domain" description="CCHC-type" evidence="3">
    <location>
        <begin position="63"/>
        <end position="78"/>
    </location>
</feature>
<evidence type="ECO:0000256" key="2">
    <source>
        <dbReference type="SAM" id="MobiDB-lite"/>
    </source>
</evidence>
<evidence type="ECO:0000313" key="5">
    <source>
        <dbReference type="Proteomes" id="UP000306584"/>
    </source>
</evidence>
<dbReference type="Proteomes" id="UP000306584">
    <property type="component" value="Unassembled WGS sequence"/>
</dbReference>
<protein>
    <recommendedName>
        <fullName evidence="3">CCHC-type domain-containing protein</fullName>
    </recommendedName>
</protein>
<dbReference type="GO" id="GO:0008270">
    <property type="term" value="F:zinc ion binding"/>
    <property type="evidence" value="ECO:0007669"/>
    <property type="project" value="UniProtKB-KW"/>
</dbReference>
<keyword evidence="1" id="KW-0862">Zinc</keyword>
<evidence type="ECO:0000256" key="1">
    <source>
        <dbReference type="PROSITE-ProRule" id="PRU00047"/>
    </source>
</evidence>
<dbReference type="InterPro" id="IPR001878">
    <property type="entry name" value="Znf_CCHC"/>
</dbReference>
<dbReference type="PROSITE" id="PS50158">
    <property type="entry name" value="ZF_CCHC"/>
    <property type="match status" value="1"/>
</dbReference>
<dbReference type="InterPro" id="IPR036875">
    <property type="entry name" value="Znf_CCHC_sf"/>
</dbReference>
<keyword evidence="1" id="KW-0863">Zinc-finger</keyword>
<dbReference type="AlphaFoldDB" id="A0A4S9KHX4"/>
<proteinExistence type="predicted"/>
<name>A0A4S9KHX4_AURPU</name>
<dbReference type="SUPFAM" id="SSF57756">
    <property type="entry name" value="Retrovirus zinc finger-like domains"/>
    <property type="match status" value="1"/>
</dbReference>
<feature type="compositionally biased region" description="Basic and acidic residues" evidence="2">
    <location>
        <begin position="292"/>
        <end position="301"/>
    </location>
</feature>
<gene>
    <name evidence="4" type="ORF">D6D01_07863</name>
</gene>
<dbReference type="EMBL" id="QZBD01000410">
    <property type="protein sequence ID" value="THY15601.1"/>
    <property type="molecule type" value="Genomic_DNA"/>
</dbReference>
<feature type="region of interest" description="Disordered" evidence="2">
    <location>
        <begin position="237"/>
        <end position="301"/>
    </location>
</feature>
<dbReference type="GO" id="GO:0003676">
    <property type="term" value="F:nucleic acid binding"/>
    <property type="evidence" value="ECO:0007669"/>
    <property type="project" value="InterPro"/>
</dbReference>
<feature type="compositionally biased region" description="Low complexity" evidence="2">
    <location>
        <begin position="282"/>
        <end position="291"/>
    </location>
</feature>
<evidence type="ECO:0000313" key="4">
    <source>
        <dbReference type="EMBL" id="THY15601.1"/>
    </source>
</evidence>
<keyword evidence="1" id="KW-0479">Metal-binding</keyword>
<evidence type="ECO:0000259" key="3">
    <source>
        <dbReference type="PROSITE" id="PS50158"/>
    </source>
</evidence>
<feature type="region of interest" description="Disordered" evidence="2">
    <location>
        <begin position="157"/>
        <end position="185"/>
    </location>
</feature>
<sequence length="301" mass="33267">MGYEIDHLDWLLKPKPGQATGTMVISFLSKAGANAALAAEVLAWEGGIKRTVRYSRACRVLQCFKCYGYGHTTRNCRNTEKCGHCAQEHLTKDCPAPTGTKTCALCKGNHPAWAQSCKYRQKEMERVEAEKTKTVLPGGPSNQPWNLGKRLYRFLRSPGPRGNHDGRTYPGRGSIRNAKREPNRELDIQSGCATKEPNLSSILKKAKTPQRTRATAAAKTRITGITPMQVKKRVFGQAATSSSQEERQCEPGSDAIEIVDPSQHRGSSPPLLPDAPWESVTRPRSGRMSTTRTRETTTTDE</sequence>
<accession>A0A4S9KHX4</accession>
<organism evidence="4 5">
    <name type="scientific">Aureobasidium pullulans</name>
    <name type="common">Black yeast</name>
    <name type="synonym">Pullularia pullulans</name>
    <dbReference type="NCBI Taxonomy" id="5580"/>
    <lineage>
        <taxon>Eukaryota</taxon>
        <taxon>Fungi</taxon>
        <taxon>Dikarya</taxon>
        <taxon>Ascomycota</taxon>
        <taxon>Pezizomycotina</taxon>
        <taxon>Dothideomycetes</taxon>
        <taxon>Dothideomycetidae</taxon>
        <taxon>Dothideales</taxon>
        <taxon>Saccotheciaceae</taxon>
        <taxon>Aureobasidium</taxon>
    </lineage>
</organism>
<reference evidence="4 5" key="1">
    <citation type="submission" date="2018-10" db="EMBL/GenBank/DDBJ databases">
        <title>Fifty Aureobasidium pullulans genomes reveal a recombining polyextremotolerant generalist.</title>
        <authorList>
            <person name="Gostincar C."/>
            <person name="Turk M."/>
            <person name="Zajc J."/>
            <person name="Gunde-Cimerman N."/>
        </authorList>
    </citation>
    <scope>NUCLEOTIDE SEQUENCE [LARGE SCALE GENOMIC DNA]</scope>
    <source>
        <strain evidence="4 5">EXF-6604</strain>
    </source>
</reference>